<evidence type="ECO:0000256" key="1">
    <source>
        <dbReference type="SAM" id="Phobius"/>
    </source>
</evidence>
<feature type="transmembrane region" description="Helical" evidence="1">
    <location>
        <begin position="474"/>
        <end position="499"/>
    </location>
</feature>
<name>A0A091BYY8_9ENTE</name>
<feature type="transmembrane region" description="Helical" evidence="1">
    <location>
        <begin position="213"/>
        <end position="232"/>
    </location>
</feature>
<keyword evidence="1" id="KW-1133">Transmembrane helix</keyword>
<dbReference type="PANTHER" id="PTHR30282:SF0">
    <property type="entry name" value="P-AMINOBENZOYL-GLUTAMATE TRANSPORT PROTEIN"/>
    <property type="match status" value="1"/>
</dbReference>
<dbReference type="GO" id="GO:0015558">
    <property type="term" value="F:secondary active p-aminobenzoyl-glutamate transmembrane transporter activity"/>
    <property type="evidence" value="ECO:0007669"/>
    <property type="project" value="InterPro"/>
</dbReference>
<feature type="transmembrane region" description="Helical" evidence="1">
    <location>
        <begin position="443"/>
        <end position="462"/>
    </location>
</feature>
<feature type="transmembrane region" description="Helical" evidence="1">
    <location>
        <begin position="347"/>
        <end position="364"/>
    </location>
</feature>
<reference evidence="2 3" key="1">
    <citation type="submission" date="2014-08" db="EMBL/GenBank/DDBJ databases">
        <title>Genome sequence of Tetragenococcus muriaticus.</title>
        <authorList>
            <person name="Chuea-nongthon C."/>
            <person name="Rodtong S."/>
            <person name="Yongsawatdigul J."/>
            <person name="Steele J.L."/>
            <person name="Liu X.-y."/>
            <person name="Speers J."/>
            <person name="Glasner J.D."/>
            <person name="Neeno-Eckwall E.C."/>
        </authorList>
    </citation>
    <scope>NUCLEOTIDE SEQUENCE [LARGE SCALE GENOMIC DNA]</scope>
    <source>
        <strain evidence="2 3">PMC-11-5</strain>
    </source>
</reference>
<evidence type="ECO:0000313" key="2">
    <source>
        <dbReference type="EMBL" id="KFN89894.1"/>
    </source>
</evidence>
<dbReference type="RefSeq" id="WP_028789765.1">
    <property type="nucleotide sequence ID" value="NZ_JPVU01000242.1"/>
</dbReference>
<dbReference type="AlphaFoldDB" id="A0A091BYY8"/>
<protein>
    <submittedName>
        <fullName evidence="2">Aminobenzoyl-glutamate transport protein</fullName>
    </submittedName>
</protein>
<sequence length="511" mass="54434">MNELENQKNKGFFGWIERVGNKLPDPVVLFIILAAIVVVISGIAGATDLSVEYFDAAEGENTTVEAVSLLSAEGLNHMFNSAVDNFTGFAPLGTVLVTMLGVGVAEWTGLIASTLKRLLSNVPAFLLSASVVFAGIISNIASDVGYIVIIPLGALIFAGAGRHPLAGLAAAFAGVSGGFSANLLVGPLDAIVVEIANEALSSAGINYEMSITANWYFMVASTILLTIVGALVTDKFVEPRLGEYKGDYRPDFESLSKVELKGLRNALIVLVVYAVIMGILMFPQGALFRSYDEALGTESINNFLSSGLLLGIFLLFVLPGLAYGITVGKIKNSSDFVKGMSESMSSMGNYIVLAFFAGQLINYFEYTNLGTILAVSGADLLESIHLTGLPLILGFIVVSGFINLFIGSASAKWAILAPIFTPMLYNLNIAPELTLIAYRVADSSTNVISPLLNYFPMILIFAQRYDKKAGIGTIISTMLAYSMAFLLTWTILLIIWFLFSIPLGPGAGLTL</sequence>
<dbReference type="InterPro" id="IPR004697">
    <property type="entry name" value="AbgT"/>
</dbReference>
<comment type="caution">
    <text evidence="2">The sequence shown here is derived from an EMBL/GenBank/DDBJ whole genome shotgun (WGS) entry which is preliminary data.</text>
</comment>
<feature type="transmembrane region" description="Helical" evidence="1">
    <location>
        <begin position="168"/>
        <end position="193"/>
    </location>
</feature>
<dbReference type="GO" id="GO:1902604">
    <property type="term" value="P:p-aminobenzoyl-glutamate transmembrane transport"/>
    <property type="evidence" value="ECO:0007669"/>
    <property type="project" value="InterPro"/>
</dbReference>
<feature type="transmembrane region" description="Helical" evidence="1">
    <location>
        <begin position="384"/>
        <end position="406"/>
    </location>
</feature>
<dbReference type="OrthoDB" id="3314392at2"/>
<keyword evidence="1" id="KW-0472">Membrane</keyword>
<feature type="transmembrane region" description="Helical" evidence="1">
    <location>
        <begin position="88"/>
        <end position="111"/>
    </location>
</feature>
<feature type="transmembrane region" description="Helical" evidence="1">
    <location>
        <begin position="266"/>
        <end position="283"/>
    </location>
</feature>
<feature type="transmembrane region" description="Helical" evidence="1">
    <location>
        <begin position="118"/>
        <end position="138"/>
    </location>
</feature>
<organism evidence="2 3">
    <name type="scientific">Tetragenococcus muriaticus PMC-11-5</name>
    <dbReference type="NCBI Taxonomy" id="1302649"/>
    <lineage>
        <taxon>Bacteria</taxon>
        <taxon>Bacillati</taxon>
        <taxon>Bacillota</taxon>
        <taxon>Bacilli</taxon>
        <taxon>Lactobacillales</taxon>
        <taxon>Enterococcaceae</taxon>
        <taxon>Tetragenococcus</taxon>
    </lineage>
</organism>
<feature type="transmembrane region" description="Helical" evidence="1">
    <location>
        <begin position="27"/>
        <end position="46"/>
    </location>
</feature>
<gene>
    <name evidence="2" type="ORF">TMUPMC115_2212</name>
</gene>
<accession>A0A091BYY8</accession>
<proteinExistence type="predicted"/>
<feature type="transmembrane region" description="Helical" evidence="1">
    <location>
        <begin position="144"/>
        <end position="161"/>
    </location>
</feature>
<dbReference type="PATRIC" id="fig|1302649.3.peg.2209"/>
<feature type="transmembrane region" description="Helical" evidence="1">
    <location>
        <begin position="303"/>
        <end position="326"/>
    </location>
</feature>
<feature type="transmembrane region" description="Helical" evidence="1">
    <location>
        <begin position="413"/>
        <end position="431"/>
    </location>
</feature>
<evidence type="ECO:0000313" key="3">
    <source>
        <dbReference type="Proteomes" id="UP000029380"/>
    </source>
</evidence>
<dbReference type="PANTHER" id="PTHR30282">
    <property type="entry name" value="P-AMINOBENZOYL GLUTAMATE TRANSPORTER"/>
    <property type="match status" value="1"/>
</dbReference>
<dbReference type="Proteomes" id="UP000029380">
    <property type="component" value="Unassembled WGS sequence"/>
</dbReference>
<dbReference type="EMBL" id="JPVU01000242">
    <property type="protein sequence ID" value="KFN89894.1"/>
    <property type="molecule type" value="Genomic_DNA"/>
</dbReference>
<keyword evidence="1" id="KW-0812">Transmembrane</keyword>
<dbReference type="Pfam" id="PF03806">
    <property type="entry name" value="ABG_transport"/>
    <property type="match status" value="1"/>
</dbReference>